<name>A0A383USA0_BLUHO</name>
<accession>A0A383USA0</accession>
<feature type="chain" id="PRO_5016830472" evidence="1">
    <location>
        <begin position="18"/>
        <end position="207"/>
    </location>
</feature>
<keyword evidence="1" id="KW-0732">Signal</keyword>
<evidence type="ECO:0000256" key="1">
    <source>
        <dbReference type="SAM" id="SignalP"/>
    </source>
</evidence>
<sequence>MRLLTLIFMAIWRTTLALGMQSIVFRDTLQGRSIPIFNDNFGMKCDSPSIYGRKYIRLMVNLARKDRRENPHRIQPFLNPKHPTFIFYAYHMGGRMLRADGDKITDYLILNSQWLAVDGAMHVVRNNVDTIKFCKFLPGTSFLNPDKSIITISEDEAITDPEVETIEPPNFTETQSMNKQSEATWNSFSGLRYPIIKDALRSNGLYD</sequence>
<feature type="signal peptide" evidence="1">
    <location>
        <begin position="1"/>
        <end position="17"/>
    </location>
</feature>
<evidence type="ECO:0000313" key="2">
    <source>
        <dbReference type="EMBL" id="SZF02757.1"/>
    </source>
</evidence>
<dbReference type="AlphaFoldDB" id="A0A383USA0"/>
<proteinExistence type="predicted"/>
<dbReference type="Proteomes" id="UP000275772">
    <property type="component" value="Unassembled WGS sequence"/>
</dbReference>
<evidence type="ECO:0000313" key="3">
    <source>
        <dbReference type="Proteomes" id="UP000275772"/>
    </source>
</evidence>
<dbReference type="VEuPathDB" id="FungiDB:BLGHR1_13543"/>
<organism evidence="2 3">
    <name type="scientific">Blumeria hordei</name>
    <name type="common">Barley powdery mildew</name>
    <name type="synonym">Blumeria graminis f. sp. hordei</name>
    <dbReference type="NCBI Taxonomy" id="2867405"/>
    <lineage>
        <taxon>Eukaryota</taxon>
        <taxon>Fungi</taxon>
        <taxon>Dikarya</taxon>
        <taxon>Ascomycota</taxon>
        <taxon>Pezizomycotina</taxon>
        <taxon>Leotiomycetes</taxon>
        <taxon>Erysiphales</taxon>
        <taxon>Erysiphaceae</taxon>
        <taxon>Blumeria</taxon>
    </lineage>
</organism>
<protein>
    <submittedName>
        <fullName evidence="2">Uncharacterized protein</fullName>
    </submittedName>
</protein>
<dbReference type="EMBL" id="UNSH01000045">
    <property type="protein sequence ID" value="SZF02757.1"/>
    <property type="molecule type" value="Genomic_DNA"/>
</dbReference>
<gene>
    <name evidence="2" type="ORF">BLGHR1_13543</name>
</gene>
<reference evidence="2 3" key="1">
    <citation type="submission" date="2017-11" db="EMBL/GenBank/DDBJ databases">
        <authorList>
            <person name="Kracher B."/>
        </authorList>
    </citation>
    <scope>NUCLEOTIDE SEQUENCE [LARGE SCALE GENOMIC DNA]</scope>
    <source>
        <strain evidence="2 3">RACE1</strain>
    </source>
</reference>